<dbReference type="FunFam" id="3.30.200.20:FF:000205">
    <property type="entry name" value="Serine/threonine protein kinase"/>
    <property type="match status" value="1"/>
</dbReference>
<evidence type="ECO:0000256" key="4">
    <source>
        <dbReference type="ARBA" id="ARBA00022741"/>
    </source>
</evidence>
<dbReference type="CDD" id="cd14014">
    <property type="entry name" value="STKc_PknB_like"/>
    <property type="match status" value="1"/>
</dbReference>
<dbReference type="Proteomes" id="UP000180166">
    <property type="component" value="Chromosome"/>
</dbReference>
<dbReference type="GeneID" id="93375526"/>
<protein>
    <recommendedName>
        <fullName evidence="1">non-specific serine/threonine protein kinase</fullName>
        <ecNumber evidence="1">2.7.11.1</ecNumber>
    </recommendedName>
</protein>
<dbReference type="Gene3D" id="1.10.510.10">
    <property type="entry name" value="Transferase(Phosphotransferase) domain 1"/>
    <property type="match status" value="1"/>
</dbReference>
<dbReference type="InterPro" id="IPR011009">
    <property type="entry name" value="Kinase-like_dom_sf"/>
</dbReference>
<keyword evidence="2 11" id="KW-0723">Serine/threonine-protein kinase</keyword>
<feature type="compositionally biased region" description="Gly residues" evidence="9">
    <location>
        <begin position="133"/>
        <end position="143"/>
    </location>
</feature>
<evidence type="ECO:0000256" key="3">
    <source>
        <dbReference type="ARBA" id="ARBA00022679"/>
    </source>
</evidence>
<reference evidence="11 12" key="1">
    <citation type="submission" date="2016-10" db="EMBL/GenBank/DDBJ databases">
        <title>Genome sequence of Nocardia seriolae strain EM150506, isolated from Anguila japonica.</title>
        <authorList>
            <person name="Han H.-J."/>
        </authorList>
    </citation>
    <scope>NUCLEOTIDE SEQUENCE [LARGE SCALE GENOMIC DNA]</scope>
    <source>
        <strain evidence="11 12">EM150506</strain>
    </source>
</reference>
<feature type="region of interest" description="Disordered" evidence="9">
    <location>
        <begin position="33"/>
        <end position="64"/>
    </location>
</feature>
<organism evidence="11 12">
    <name type="scientific">Nocardia seriolae</name>
    <dbReference type="NCBI Taxonomy" id="37332"/>
    <lineage>
        <taxon>Bacteria</taxon>
        <taxon>Bacillati</taxon>
        <taxon>Actinomycetota</taxon>
        <taxon>Actinomycetes</taxon>
        <taxon>Mycobacteriales</taxon>
        <taxon>Nocardiaceae</taxon>
        <taxon>Nocardia</taxon>
    </lineage>
</organism>
<dbReference type="PROSITE" id="PS50011">
    <property type="entry name" value="PROTEIN_KINASE_DOM"/>
    <property type="match status" value="1"/>
</dbReference>
<gene>
    <name evidence="11" type="ORF">NS506_03985</name>
</gene>
<keyword evidence="3 11" id="KW-0808">Transferase</keyword>
<keyword evidence="5 11" id="KW-0418">Kinase</keyword>
<dbReference type="RefSeq" id="WP_228102844.1">
    <property type="nucleotide sequence ID" value="NZ_BAAARX010000002.1"/>
</dbReference>
<comment type="catalytic activity">
    <reaction evidence="8">
        <text>L-seryl-[protein] + ATP = O-phospho-L-seryl-[protein] + ADP + H(+)</text>
        <dbReference type="Rhea" id="RHEA:17989"/>
        <dbReference type="Rhea" id="RHEA-COMP:9863"/>
        <dbReference type="Rhea" id="RHEA-COMP:11604"/>
        <dbReference type="ChEBI" id="CHEBI:15378"/>
        <dbReference type="ChEBI" id="CHEBI:29999"/>
        <dbReference type="ChEBI" id="CHEBI:30616"/>
        <dbReference type="ChEBI" id="CHEBI:83421"/>
        <dbReference type="ChEBI" id="CHEBI:456216"/>
        <dbReference type="EC" id="2.7.11.1"/>
    </reaction>
</comment>
<name>A0ABC8AV93_9NOCA</name>
<dbReference type="Gene3D" id="3.30.200.20">
    <property type="entry name" value="Phosphorylase Kinase, domain 1"/>
    <property type="match status" value="1"/>
</dbReference>
<evidence type="ECO:0000256" key="7">
    <source>
        <dbReference type="ARBA" id="ARBA00047899"/>
    </source>
</evidence>
<dbReference type="PANTHER" id="PTHR24363">
    <property type="entry name" value="SERINE/THREONINE PROTEIN KINASE"/>
    <property type="match status" value="1"/>
</dbReference>
<dbReference type="FunFam" id="1.10.510.10:FF:000306">
    <property type="entry name" value="Serine/threonine protein kinase"/>
    <property type="match status" value="1"/>
</dbReference>
<feature type="compositionally biased region" description="Low complexity" evidence="9">
    <location>
        <begin position="50"/>
        <end position="61"/>
    </location>
</feature>
<dbReference type="AlphaFoldDB" id="A0ABC8AV93"/>
<evidence type="ECO:0000313" key="12">
    <source>
        <dbReference type="Proteomes" id="UP000180166"/>
    </source>
</evidence>
<feature type="region of interest" description="Disordered" evidence="9">
    <location>
        <begin position="92"/>
        <end position="157"/>
    </location>
</feature>
<evidence type="ECO:0000256" key="6">
    <source>
        <dbReference type="ARBA" id="ARBA00022840"/>
    </source>
</evidence>
<evidence type="ECO:0000256" key="5">
    <source>
        <dbReference type="ARBA" id="ARBA00022777"/>
    </source>
</evidence>
<evidence type="ECO:0000313" key="11">
    <source>
        <dbReference type="EMBL" id="APA98033.1"/>
    </source>
</evidence>
<dbReference type="InterPro" id="IPR031636">
    <property type="entry name" value="PknG_TPR"/>
</dbReference>
<feature type="region of interest" description="Disordered" evidence="9">
    <location>
        <begin position="671"/>
        <end position="699"/>
    </location>
</feature>
<accession>A0ABC8AV93</accession>
<evidence type="ECO:0000256" key="9">
    <source>
        <dbReference type="SAM" id="MobiDB-lite"/>
    </source>
</evidence>
<dbReference type="GO" id="GO:0004674">
    <property type="term" value="F:protein serine/threonine kinase activity"/>
    <property type="evidence" value="ECO:0007669"/>
    <property type="project" value="UniProtKB-KW"/>
</dbReference>
<feature type="compositionally biased region" description="Low complexity" evidence="9">
    <location>
        <begin position="671"/>
        <end position="693"/>
    </location>
</feature>
<dbReference type="Gene3D" id="1.25.40.10">
    <property type="entry name" value="Tetratricopeptide repeat domain"/>
    <property type="match status" value="2"/>
</dbReference>
<dbReference type="PANTHER" id="PTHR24363:SF0">
    <property type="entry name" value="SERINE_THREONINE KINASE LIKE DOMAIN CONTAINING 1"/>
    <property type="match status" value="1"/>
</dbReference>
<dbReference type="EC" id="2.7.11.1" evidence="1"/>
<dbReference type="KEGG" id="nsr:NS506_03985"/>
<dbReference type="Pfam" id="PF16919">
    <property type="entry name" value="PknG_rubred"/>
    <property type="match status" value="1"/>
</dbReference>
<evidence type="ECO:0000256" key="2">
    <source>
        <dbReference type="ARBA" id="ARBA00022527"/>
    </source>
</evidence>
<dbReference type="InterPro" id="IPR031634">
    <property type="entry name" value="PknG_rubred"/>
</dbReference>
<evidence type="ECO:0000259" key="10">
    <source>
        <dbReference type="PROSITE" id="PS50011"/>
    </source>
</evidence>
<dbReference type="Pfam" id="PF00069">
    <property type="entry name" value="Pkinase"/>
    <property type="match status" value="1"/>
</dbReference>
<dbReference type="SUPFAM" id="SSF56112">
    <property type="entry name" value="Protein kinase-like (PK-like)"/>
    <property type="match status" value="1"/>
</dbReference>
<dbReference type="InterPro" id="IPR000719">
    <property type="entry name" value="Prot_kinase_dom"/>
</dbReference>
<proteinExistence type="predicted"/>
<evidence type="ECO:0000256" key="1">
    <source>
        <dbReference type="ARBA" id="ARBA00012513"/>
    </source>
</evidence>
<dbReference type="Pfam" id="PF16918">
    <property type="entry name" value="PknG_TPR"/>
    <property type="match status" value="1"/>
</dbReference>
<comment type="catalytic activity">
    <reaction evidence="7">
        <text>L-threonyl-[protein] + ATP = O-phospho-L-threonyl-[protein] + ADP + H(+)</text>
        <dbReference type="Rhea" id="RHEA:46608"/>
        <dbReference type="Rhea" id="RHEA-COMP:11060"/>
        <dbReference type="Rhea" id="RHEA-COMP:11605"/>
        <dbReference type="ChEBI" id="CHEBI:15378"/>
        <dbReference type="ChEBI" id="CHEBI:30013"/>
        <dbReference type="ChEBI" id="CHEBI:30616"/>
        <dbReference type="ChEBI" id="CHEBI:61977"/>
        <dbReference type="ChEBI" id="CHEBI:456216"/>
        <dbReference type="EC" id="2.7.11.1"/>
    </reaction>
</comment>
<dbReference type="EMBL" id="CP017839">
    <property type="protein sequence ID" value="APA98033.1"/>
    <property type="molecule type" value="Genomic_DNA"/>
</dbReference>
<feature type="domain" description="Protein kinase" evidence="10">
    <location>
        <begin position="219"/>
        <end position="499"/>
    </location>
</feature>
<keyword evidence="6" id="KW-0067">ATP-binding</keyword>
<dbReference type="GO" id="GO:0005524">
    <property type="term" value="F:ATP binding"/>
    <property type="evidence" value="ECO:0007669"/>
    <property type="project" value="UniProtKB-KW"/>
</dbReference>
<feature type="compositionally biased region" description="Low complexity" evidence="9">
    <location>
        <begin position="102"/>
        <end position="132"/>
    </location>
</feature>
<feature type="compositionally biased region" description="Gly residues" evidence="9">
    <location>
        <begin position="40"/>
        <end position="49"/>
    </location>
</feature>
<dbReference type="InterPro" id="IPR011990">
    <property type="entry name" value="TPR-like_helical_dom_sf"/>
</dbReference>
<keyword evidence="4" id="KW-0547">Nucleotide-binding</keyword>
<sequence>MNCTEPGCTGTIEDGYCTVCGTAPAVAANPAPAAASVTGGSAGSGGSTLSGGAASSAGPASDRCTEPGCTGTIVDGYCDVCGSAPAPASAMATTARDTGHPTSSSTGATLGSGSSPSSRASRSGRSVRTGRSGSTGGSRGRLGAGMVKVPSVPRRDPAEAVLTNPEVPEHHRDCGKCGRPVGRSRNGQPGRPEGFCAHCGTRFSFTPKLSRTDVVGGQYEVLGPLAHGGLGWIYLAVDHKVDDRPVVLKGLLNTGDLDAMRAAVAEKRFLAQVDHPNIVRIYNFAEDTGPDGKPVGYIVMEYVGGKSLKQLLREQRTADQGYLPPARAIAYILEMLPALEYLHERGLAYCDFKPDNVMQTEEQLKLIDLGAVIRLHDQAETIYGTPGYQAKEIAHTGPTVATEVYTVGRTLAALIMRIPPVNHELGPLPGPDTEPLLARHESLYRFLLRATDIDPDARFTSMTEMSDQLTGILREVLAGEDGRPRPGLSTRFGPPRAVFGVGDQVPGDPRAIIAALPVPLVDPADSGAALLATTSAVTPEDLEREITAGLAAVVTGREESVEIPLRLIRAALEFGDPDDALRRLDEVGDTLIGDWRLTWFTGQARLLQRDWPAAAAEFDALYSALPGEAAPKLALAVTAELMAAGTRVPATSAGGDPQPPAADVHAANAMANGPRSAPANGNGSASGAGNSPGVVNRIAPGPARDRAARYYDMVWRTDRSFASAAFGAARVRRAVDDRAGAVEILDEVDAASAVHTEAGVTAVEALLAVKDSDQLTEQLVREAGKRIAGLTLDSKRRAAQARMRVLDAALRWLDLGRVPADHFPLLGVALDQQGVRTGLERCYRDLARETEDMWERIALVEQANAVRPRTLL</sequence>
<evidence type="ECO:0000256" key="8">
    <source>
        <dbReference type="ARBA" id="ARBA00048679"/>
    </source>
</evidence>